<dbReference type="NCBIfam" id="TIGR02532">
    <property type="entry name" value="IV_pilin_GFxxxE"/>
    <property type="match status" value="1"/>
</dbReference>
<feature type="region of interest" description="Disordered" evidence="10">
    <location>
        <begin position="126"/>
        <end position="148"/>
    </location>
</feature>
<dbReference type="GO" id="GO:0015628">
    <property type="term" value="P:protein secretion by the type II secretion system"/>
    <property type="evidence" value="ECO:0007669"/>
    <property type="project" value="InterPro"/>
</dbReference>
<dbReference type="GO" id="GO:0005886">
    <property type="term" value="C:plasma membrane"/>
    <property type="evidence" value="ECO:0007669"/>
    <property type="project" value="UniProtKB-SubCell"/>
</dbReference>
<keyword evidence="7 11" id="KW-0812">Transmembrane</keyword>
<sequence length="148" mass="16628">MNKHKQMTRRHASMTGYTLMELLIVITIIGVLLGIAVVNLRGTPDEARIASSQQEIRTMELALDMYRMHNASYPTSEQGLKALVEKPAEARKWQQGGYLKAKTVPTDPWGNPYKYLNPGTHGGEIDIYSLGPDGRENTQDDIGNWEKQ</sequence>
<keyword evidence="14" id="KW-1185">Reference proteome</keyword>
<feature type="compositionally biased region" description="Basic and acidic residues" evidence="10">
    <location>
        <begin position="133"/>
        <end position="148"/>
    </location>
</feature>
<evidence type="ECO:0000256" key="9">
    <source>
        <dbReference type="ARBA" id="ARBA00023136"/>
    </source>
</evidence>
<dbReference type="PRINTS" id="PR00813">
    <property type="entry name" value="BCTERIALGSPG"/>
</dbReference>
<protein>
    <recommendedName>
        <fullName evidence="3">Type II secretion system core protein G</fullName>
    </recommendedName>
</protein>
<dbReference type="PANTHER" id="PTHR30093">
    <property type="entry name" value="GENERAL SECRETION PATHWAY PROTEIN G"/>
    <property type="match status" value="1"/>
</dbReference>
<organism evidence="13 14">
    <name type="scientific">Thiothrix eikelboomii</name>
    <dbReference type="NCBI Taxonomy" id="92487"/>
    <lineage>
        <taxon>Bacteria</taxon>
        <taxon>Pseudomonadati</taxon>
        <taxon>Pseudomonadota</taxon>
        <taxon>Gammaproteobacteria</taxon>
        <taxon>Thiotrichales</taxon>
        <taxon>Thiotrichaceae</taxon>
        <taxon>Thiothrix</taxon>
    </lineage>
</organism>
<dbReference type="Pfam" id="PF08334">
    <property type="entry name" value="T2SSG"/>
    <property type="match status" value="1"/>
</dbReference>
<dbReference type="InterPro" id="IPR000983">
    <property type="entry name" value="Bac_GSPG_pilin"/>
</dbReference>
<dbReference type="InterPro" id="IPR012902">
    <property type="entry name" value="N_methyl_site"/>
</dbReference>
<keyword evidence="5" id="KW-0488">Methylation</keyword>
<dbReference type="InterPro" id="IPR013545">
    <property type="entry name" value="T2SS_protein-GspG_C"/>
</dbReference>
<evidence type="ECO:0000256" key="8">
    <source>
        <dbReference type="ARBA" id="ARBA00022989"/>
    </source>
</evidence>
<dbReference type="SUPFAM" id="SSF54523">
    <property type="entry name" value="Pili subunits"/>
    <property type="match status" value="1"/>
</dbReference>
<proteinExistence type="inferred from homology"/>
<evidence type="ECO:0000256" key="3">
    <source>
        <dbReference type="ARBA" id="ARBA00020042"/>
    </source>
</evidence>
<feature type="domain" description="Type II secretion system protein GspG C-terminal" evidence="12">
    <location>
        <begin position="41"/>
        <end position="145"/>
    </location>
</feature>
<gene>
    <name evidence="13" type="ORF">SAMN02745130_00525</name>
</gene>
<dbReference type="InterPro" id="IPR010054">
    <property type="entry name" value="Type2_sec_GspG"/>
</dbReference>
<keyword evidence="4" id="KW-1003">Cell membrane</keyword>
<dbReference type="GO" id="GO:0015627">
    <property type="term" value="C:type II protein secretion system complex"/>
    <property type="evidence" value="ECO:0007669"/>
    <property type="project" value="InterPro"/>
</dbReference>
<dbReference type="Proteomes" id="UP000190460">
    <property type="component" value="Unassembled WGS sequence"/>
</dbReference>
<evidence type="ECO:0000313" key="14">
    <source>
        <dbReference type="Proteomes" id="UP000190460"/>
    </source>
</evidence>
<evidence type="ECO:0000259" key="12">
    <source>
        <dbReference type="Pfam" id="PF08334"/>
    </source>
</evidence>
<dbReference type="NCBIfam" id="TIGR01710">
    <property type="entry name" value="typeII_sec_gspG"/>
    <property type="match status" value="1"/>
</dbReference>
<comment type="similarity">
    <text evidence="2">Belongs to the GSP G family.</text>
</comment>
<keyword evidence="9 11" id="KW-0472">Membrane</keyword>
<dbReference type="Gene3D" id="3.30.700.10">
    <property type="entry name" value="Glycoprotein, Type 4 Pilin"/>
    <property type="match status" value="1"/>
</dbReference>
<feature type="transmembrane region" description="Helical" evidence="11">
    <location>
        <begin position="21"/>
        <end position="40"/>
    </location>
</feature>
<evidence type="ECO:0000256" key="10">
    <source>
        <dbReference type="SAM" id="MobiDB-lite"/>
    </source>
</evidence>
<evidence type="ECO:0000256" key="7">
    <source>
        <dbReference type="ARBA" id="ARBA00022692"/>
    </source>
</evidence>
<evidence type="ECO:0000256" key="11">
    <source>
        <dbReference type="SAM" id="Phobius"/>
    </source>
</evidence>
<dbReference type="InterPro" id="IPR045584">
    <property type="entry name" value="Pilin-like"/>
</dbReference>
<dbReference type="AlphaFoldDB" id="A0A1T4VXB3"/>
<evidence type="ECO:0000256" key="6">
    <source>
        <dbReference type="ARBA" id="ARBA00022519"/>
    </source>
</evidence>
<evidence type="ECO:0000256" key="1">
    <source>
        <dbReference type="ARBA" id="ARBA00004377"/>
    </source>
</evidence>
<evidence type="ECO:0000256" key="5">
    <source>
        <dbReference type="ARBA" id="ARBA00022481"/>
    </source>
</evidence>
<dbReference type="PANTHER" id="PTHR30093:SF44">
    <property type="entry name" value="TYPE II SECRETION SYSTEM CORE PROTEIN G"/>
    <property type="match status" value="1"/>
</dbReference>
<reference evidence="13 14" key="1">
    <citation type="submission" date="2017-02" db="EMBL/GenBank/DDBJ databases">
        <authorList>
            <person name="Peterson S.W."/>
        </authorList>
    </citation>
    <scope>NUCLEOTIDE SEQUENCE [LARGE SCALE GENOMIC DNA]</scope>
    <source>
        <strain evidence="13 14">ATCC 49788</strain>
    </source>
</reference>
<dbReference type="STRING" id="92487.SAMN02745130_00525"/>
<keyword evidence="6" id="KW-0997">Cell inner membrane</keyword>
<keyword evidence="8 11" id="KW-1133">Transmembrane helix</keyword>
<dbReference type="RefSeq" id="WP_234975774.1">
    <property type="nucleotide sequence ID" value="NZ_FUYB01000002.1"/>
</dbReference>
<dbReference type="EMBL" id="FUYB01000002">
    <property type="protein sequence ID" value="SKA69633.1"/>
    <property type="molecule type" value="Genomic_DNA"/>
</dbReference>
<comment type="subcellular location">
    <subcellularLocation>
        <location evidence="1">Cell inner membrane</location>
        <topology evidence="1">Single-pass membrane protein</topology>
    </subcellularLocation>
</comment>
<evidence type="ECO:0000256" key="4">
    <source>
        <dbReference type="ARBA" id="ARBA00022475"/>
    </source>
</evidence>
<evidence type="ECO:0000313" key="13">
    <source>
        <dbReference type="EMBL" id="SKA69633.1"/>
    </source>
</evidence>
<evidence type="ECO:0000256" key="2">
    <source>
        <dbReference type="ARBA" id="ARBA00009984"/>
    </source>
</evidence>
<name>A0A1T4VXB3_9GAMM</name>
<accession>A0A1T4VXB3</accession>